<evidence type="ECO:0000256" key="3">
    <source>
        <dbReference type="ARBA" id="ARBA00023002"/>
    </source>
</evidence>
<dbReference type="GO" id="GO:0030976">
    <property type="term" value="F:thiamine pyrophosphate binding"/>
    <property type="evidence" value="ECO:0007669"/>
    <property type="project" value="InterPro"/>
</dbReference>
<dbReference type="GO" id="GO:0004591">
    <property type="term" value="F:oxoglutarate dehydrogenase (succinyl-transferring) activity"/>
    <property type="evidence" value="ECO:0007669"/>
    <property type="project" value="TreeGrafter"/>
</dbReference>
<name>A0AAU9NKW7_9ASTR</name>
<evidence type="ECO:0000256" key="4">
    <source>
        <dbReference type="ARBA" id="ARBA00023052"/>
    </source>
</evidence>
<dbReference type="GO" id="GO:0045252">
    <property type="term" value="C:oxoglutarate dehydrogenase complex"/>
    <property type="evidence" value="ECO:0007669"/>
    <property type="project" value="TreeGrafter"/>
</dbReference>
<comment type="cofactor">
    <cofactor evidence="1">
        <name>thiamine diphosphate</name>
        <dbReference type="ChEBI" id="CHEBI:58937"/>
    </cofactor>
</comment>
<keyword evidence="6" id="KW-1185">Reference proteome</keyword>
<dbReference type="EMBL" id="CAKMRJ010004445">
    <property type="protein sequence ID" value="CAH1438423.1"/>
    <property type="molecule type" value="Genomic_DNA"/>
</dbReference>
<sequence>MVRSEPVGWVSYRVYNRLARVRCGELHCNQLRMTRIHNSICKQTSVKLTRNTWVDQRKVKIGSPANVRFGCTTAKIGQKRPLAVEYDNRGDRLNMIQSGEGVDWAVAEALAFATLLVEGNHVRLSGQDVEKGTVPELPP</sequence>
<keyword evidence="3" id="KW-0560">Oxidoreductase</keyword>
<accession>A0AAU9NKW7</accession>
<dbReference type="GO" id="GO:0006099">
    <property type="term" value="P:tricarboxylic acid cycle"/>
    <property type="evidence" value="ECO:0007669"/>
    <property type="project" value="TreeGrafter"/>
</dbReference>
<protein>
    <submittedName>
        <fullName evidence="5">Uncharacterized protein</fullName>
    </submittedName>
</protein>
<proteinExistence type="inferred from homology"/>
<dbReference type="Gene3D" id="3.40.50.12470">
    <property type="match status" value="1"/>
</dbReference>
<evidence type="ECO:0000313" key="5">
    <source>
        <dbReference type="EMBL" id="CAH1438423.1"/>
    </source>
</evidence>
<dbReference type="SUPFAM" id="SSF52518">
    <property type="entry name" value="Thiamin diphosphate-binding fold (THDP-binding)"/>
    <property type="match status" value="1"/>
</dbReference>
<comment type="caution">
    <text evidence="5">The sequence shown here is derived from an EMBL/GenBank/DDBJ whole genome shotgun (WGS) entry which is preliminary data.</text>
</comment>
<dbReference type="GO" id="GO:0005739">
    <property type="term" value="C:mitochondrion"/>
    <property type="evidence" value="ECO:0007669"/>
    <property type="project" value="TreeGrafter"/>
</dbReference>
<comment type="similarity">
    <text evidence="2">Belongs to the alpha-ketoglutarate dehydrogenase family.</text>
</comment>
<dbReference type="PANTHER" id="PTHR23152">
    <property type="entry name" value="2-OXOGLUTARATE DEHYDROGENASE"/>
    <property type="match status" value="1"/>
</dbReference>
<keyword evidence="4" id="KW-0786">Thiamine pyrophosphate</keyword>
<dbReference type="InterPro" id="IPR029061">
    <property type="entry name" value="THDP-binding"/>
</dbReference>
<evidence type="ECO:0000313" key="6">
    <source>
        <dbReference type="Proteomes" id="UP001157418"/>
    </source>
</evidence>
<evidence type="ECO:0000256" key="1">
    <source>
        <dbReference type="ARBA" id="ARBA00001964"/>
    </source>
</evidence>
<gene>
    <name evidence="5" type="ORF">LVIROSA_LOCUS24688</name>
</gene>
<evidence type="ECO:0000256" key="2">
    <source>
        <dbReference type="ARBA" id="ARBA00006936"/>
    </source>
</evidence>
<dbReference type="InterPro" id="IPR011603">
    <property type="entry name" value="2oxoglutarate_DH_E1"/>
</dbReference>
<organism evidence="5 6">
    <name type="scientific">Lactuca virosa</name>
    <dbReference type="NCBI Taxonomy" id="75947"/>
    <lineage>
        <taxon>Eukaryota</taxon>
        <taxon>Viridiplantae</taxon>
        <taxon>Streptophyta</taxon>
        <taxon>Embryophyta</taxon>
        <taxon>Tracheophyta</taxon>
        <taxon>Spermatophyta</taxon>
        <taxon>Magnoliopsida</taxon>
        <taxon>eudicotyledons</taxon>
        <taxon>Gunneridae</taxon>
        <taxon>Pentapetalae</taxon>
        <taxon>asterids</taxon>
        <taxon>campanulids</taxon>
        <taxon>Asterales</taxon>
        <taxon>Asteraceae</taxon>
        <taxon>Cichorioideae</taxon>
        <taxon>Cichorieae</taxon>
        <taxon>Lactucinae</taxon>
        <taxon>Lactuca</taxon>
    </lineage>
</organism>
<dbReference type="Proteomes" id="UP001157418">
    <property type="component" value="Unassembled WGS sequence"/>
</dbReference>
<dbReference type="AlphaFoldDB" id="A0AAU9NKW7"/>
<dbReference type="PANTHER" id="PTHR23152:SF34">
    <property type="entry name" value="OXOGLUTARATE DEHYDROGENASE (SUCCINYL-TRANSFERRING)"/>
    <property type="match status" value="1"/>
</dbReference>
<reference evidence="5 6" key="1">
    <citation type="submission" date="2022-01" db="EMBL/GenBank/DDBJ databases">
        <authorList>
            <person name="Xiong W."/>
            <person name="Schranz E."/>
        </authorList>
    </citation>
    <scope>NUCLEOTIDE SEQUENCE [LARGE SCALE GENOMIC DNA]</scope>
</reference>